<sequence>MNHSTSQSAEPPPIYEESTKLSVARSTTQHDIQEFTRVDSPRSALNASKPSSLDKTKILAVQWAQRRESMQNIYRYKNVSKMFDSPRNVRHIEHSTDSPNALRPGTSRLEFRENLSSFAPPSPIPQQEICLPSDPILQITTETASTQSVFSSSSTTLCLVYLFVVVLLLFMFKSCSALELFMRTTAAAPREVALMKALIGDDSASRNVPGKVKVSAPQLHAK</sequence>
<reference evidence="4" key="1">
    <citation type="submission" date="2024-02" db="UniProtKB">
        <authorList>
            <consortium name="WormBaseParasite"/>
        </authorList>
    </citation>
    <scope>IDENTIFICATION</scope>
</reference>
<protein>
    <submittedName>
        <fullName evidence="4">Uncharacterized protein</fullName>
    </submittedName>
</protein>
<organism evidence="3 4">
    <name type="scientific">Mesorhabditis belari</name>
    <dbReference type="NCBI Taxonomy" id="2138241"/>
    <lineage>
        <taxon>Eukaryota</taxon>
        <taxon>Metazoa</taxon>
        <taxon>Ecdysozoa</taxon>
        <taxon>Nematoda</taxon>
        <taxon>Chromadorea</taxon>
        <taxon>Rhabditida</taxon>
        <taxon>Rhabditina</taxon>
        <taxon>Rhabditomorpha</taxon>
        <taxon>Rhabditoidea</taxon>
        <taxon>Rhabditidae</taxon>
        <taxon>Mesorhabditinae</taxon>
        <taxon>Mesorhabditis</taxon>
    </lineage>
</organism>
<accession>A0AAF3EZI1</accession>
<keyword evidence="2" id="KW-0472">Membrane</keyword>
<dbReference type="Proteomes" id="UP000887575">
    <property type="component" value="Unassembled WGS sequence"/>
</dbReference>
<name>A0AAF3EZI1_9BILA</name>
<feature type="region of interest" description="Disordered" evidence="1">
    <location>
        <begin position="1"/>
        <end position="31"/>
    </location>
</feature>
<keyword evidence="2" id="KW-0812">Transmembrane</keyword>
<feature type="compositionally biased region" description="Polar residues" evidence="1">
    <location>
        <begin position="20"/>
        <end position="30"/>
    </location>
</feature>
<dbReference type="WBParaSite" id="MBELARI_LOCUS19524">
    <property type="protein sequence ID" value="MBELARI_LOCUS19524"/>
    <property type="gene ID" value="MBELARI_LOCUS19524"/>
</dbReference>
<evidence type="ECO:0000256" key="1">
    <source>
        <dbReference type="SAM" id="MobiDB-lite"/>
    </source>
</evidence>
<evidence type="ECO:0000313" key="4">
    <source>
        <dbReference type="WBParaSite" id="MBELARI_LOCUS19524"/>
    </source>
</evidence>
<keyword evidence="3" id="KW-1185">Reference proteome</keyword>
<feature type="transmembrane region" description="Helical" evidence="2">
    <location>
        <begin position="149"/>
        <end position="172"/>
    </location>
</feature>
<keyword evidence="2" id="KW-1133">Transmembrane helix</keyword>
<proteinExistence type="predicted"/>
<dbReference type="AlphaFoldDB" id="A0AAF3EZI1"/>
<evidence type="ECO:0000256" key="2">
    <source>
        <dbReference type="SAM" id="Phobius"/>
    </source>
</evidence>
<evidence type="ECO:0000313" key="3">
    <source>
        <dbReference type="Proteomes" id="UP000887575"/>
    </source>
</evidence>